<sequence length="223" mass="24771">MSDSFPITEAQIVGLFMESITYGIYLVTFGMCLRALLFERDKLVLKRAADINWGMLLVAGLMSVFATFDVAFGLRHNLDAFVWYTGPGGATAEFGDISYWVNVMKSADYVAQTAIGDGILIYRLFMVYERSIYMIVFPILLWMATLISGCAILWVEVSTKHSAFLEDSQLDKWIDCLCVFTMVLNISRLLSIACGASARVYSPRHPQVPTSSSVSSASCSTRD</sequence>
<protein>
    <submittedName>
        <fullName evidence="1">Uncharacterized protein</fullName>
    </submittedName>
</protein>
<name>A0ACC1RU54_9APHY</name>
<dbReference type="EMBL" id="JANHOG010002208">
    <property type="protein sequence ID" value="KAJ3525911.1"/>
    <property type="molecule type" value="Genomic_DNA"/>
</dbReference>
<comment type="caution">
    <text evidence="1">The sequence shown here is derived from an EMBL/GenBank/DDBJ whole genome shotgun (WGS) entry which is preliminary data.</text>
</comment>
<reference evidence="1" key="1">
    <citation type="submission" date="2022-07" db="EMBL/GenBank/DDBJ databases">
        <title>Genome Sequence of Phlebia brevispora.</title>
        <authorList>
            <person name="Buettner E."/>
        </authorList>
    </citation>
    <scope>NUCLEOTIDE SEQUENCE</scope>
    <source>
        <strain evidence="1">MPL23</strain>
    </source>
</reference>
<organism evidence="1 2">
    <name type="scientific">Phlebia brevispora</name>
    <dbReference type="NCBI Taxonomy" id="194682"/>
    <lineage>
        <taxon>Eukaryota</taxon>
        <taxon>Fungi</taxon>
        <taxon>Dikarya</taxon>
        <taxon>Basidiomycota</taxon>
        <taxon>Agaricomycotina</taxon>
        <taxon>Agaricomycetes</taxon>
        <taxon>Polyporales</taxon>
        <taxon>Meruliaceae</taxon>
        <taxon>Phlebia</taxon>
    </lineage>
</organism>
<gene>
    <name evidence="1" type="ORF">NM688_g8330</name>
</gene>
<proteinExistence type="predicted"/>
<accession>A0ACC1RU54</accession>
<evidence type="ECO:0000313" key="2">
    <source>
        <dbReference type="Proteomes" id="UP001148662"/>
    </source>
</evidence>
<dbReference type="Proteomes" id="UP001148662">
    <property type="component" value="Unassembled WGS sequence"/>
</dbReference>
<evidence type="ECO:0000313" key="1">
    <source>
        <dbReference type="EMBL" id="KAJ3525911.1"/>
    </source>
</evidence>
<keyword evidence="2" id="KW-1185">Reference proteome</keyword>